<dbReference type="PROSITE" id="PS50188">
    <property type="entry name" value="B302_SPRY"/>
    <property type="match status" value="1"/>
</dbReference>
<dbReference type="PANTHER" id="PTHR12245:SF11">
    <property type="entry name" value="PROTEIN GUSTAVUS"/>
    <property type="match status" value="1"/>
</dbReference>
<dbReference type="SUPFAM" id="SSF49899">
    <property type="entry name" value="Concanavalin A-like lectins/glucanases"/>
    <property type="match status" value="1"/>
</dbReference>
<dbReference type="GO" id="GO:0005737">
    <property type="term" value="C:cytoplasm"/>
    <property type="evidence" value="ECO:0007669"/>
    <property type="project" value="UniProtKB-ARBA"/>
</dbReference>
<dbReference type="InterPro" id="IPR001496">
    <property type="entry name" value="SOCS_box"/>
</dbReference>
<dbReference type="SMART" id="SM00449">
    <property type="entry name" value="SPRY"/>
    <property type="match status" value="1"/>
</dbReference>
<evidence type="ECO:0000259" key="3">
    <source>
        <dbReference type="PROSITE" id="PS50225"/>
    </source>
</evidence>
<sequence length="311" mass="35828">MPEHDECEFCMSSKRMRTSYRSNSNNNNNLVTVSRHYYDKCPPRLLQLMDIPHFTYKMQLAYAWNPLDSSINIDVKLIDPLTLHRHPVAQSTDSIRGKIGFNRGFHMWRIDWKLRERGTHAVVGVCTKDAPLHCHGYCSLIGLTEESWGWDIIRKKLVHKQSVDVEDQTYPVIIAEDICSLGDAIERPNTNIEVQESIFVLLDMEEGTLSFINDGQYLGVAFSGLKGRTLYPAISAVWGHCEVTMAHLASLNPLPLPLLHLCRFYIRKHLRINVARNFLQMDDAVNYDLSMKIDQLNIPEYLKMYLKNGSF</sequence>
<evidence type="ECO:0000313" key="4">
    <source>
        <dbReference type="EMBL" id="AFJ24733.1"/>
    </source>
</evidence>
<dbReference type="OrthoDB" id="5547302at2759"/>
<evidence type="ECO:0000259" key="2">
    <source>
        <dbReference type="PROSITE" id="PS50188"/>
    </source>
</evidence>
<dbReference type="InterPro" id="IPR001870">
    <property type="entry name" value="B30.2/SPRY"/>
</dbReference>
<protein>
    <submittedName>
        <fullName evidence="4">SPRY domain containing SOCS box protein-1</fullName>
    </submittedName>
</protein>
<dbReference type="PROSITE" id="PS50225">
    <property type="entry name" value="SOCS"/>
    <property type="match status" value="1"/>
</dbReference>
<feature type="domain" description="B30.2/SPRY" evidence="2">
    <location>
        <begin position="42"/>
        <end position="252"/>
    </location>
</feature>
<feature type="domain" description="SOCS box" evidence="3">
    <location>
        <begin position="255"/>
        <end position="311"/>
    </location>
</feature>
<dbReference type="FunFam" id="2.60.120.920:FF:000007">
    <property type="entry name" value="SPRY domain-containing SOCS box protein 1"/>
    <property type="match status" value="1"/>
</dbReference>
<dbReference type="Pfam" id="PF07525">
    <property type="entry name" value="SOCS_box"/>
    <property type="match status" value="1"/>
</dbReference>
<name>I1ZI79_SCHMD</name>
<accession>I1ZI79</accession>
<dbReference type="EMBL" id="JX010490">
    <property type="protein sequence ID" value="AFJ24733.1"/>
    <property type="molecule type" value="mRNA"/>
</dbReference>
<proteinExistence type="evidence at transcript level"/>
<dbReference type="SMART" id="SM00969">
    <property type="entry name" value="SOCS_box"/>
    <property type="match status" value="1"/>
</dbReference>
<dbReference type="InterPro" id="IPR043136">
    <property type="entry name" value="B30.2/SPRY_sf"/>
</dbReference>
<dbReference type="PANTHER" id="PTHR12245">
    <property type="entry name" value="SPRY DOMAIN CONTAINING SOCS BOX PROTEIN"/>
    <property type="match status" value="1"/>
</dbReference>
<dbReference type="CDD" id="cd12906">
    <property type="entry name" value="SPRY_SOCS1-2-4"/>
    <property type="match status" value="1"/>
</dbReference>
<evidence type="ECO:0000256" key="1">
    <source>
        <dbReference type="ARBA" id="ARBA00010910"/>
    </source>
</evidence>
<dbReference type="GO" id="GO:0019005">
    <property type="term" value="C:SCF ubiquitin ligase complex"/>
    <property type="evidence" value="ECO:0007669"/>
    <property type="project" value="TreeGrafter"/>
</dbReference>
<dbReference type="InterPro" id="IPR003877">
    <property type="entry name" value="SPRY_dom"/>
</dbReference>
<comment type="similarity">
    <text evidence="1">Belongs to the SPSB family.</text>
</comment>
<dbReference type="InterPro" id="IPR050672">
    <property type="entry name" value="FBXO45-Fsn/SPSB_families"/>
</dbReference>
<dbReference type="GO" id="GO:0043161">
    <property type="term" value="P:proteasome-mediated ubiquitin-dependent protein catabolic process"/>
    <property type="evidence" value="ECO:0007669"/>
    <property type="project" value="TreeGrafter"/>
</dbReference>
<dbReference type="Gene3D" id="2.60.120.920">
    <property type="match status" value="1"/>
</dbReference>
<reference evidence="4" key="1">
    <citation type="journal article" date="2012" name="Genes Dev.">
        <title>A molecular wound response program associated with regeneration initiation in planarians.</title>
        <authorList>
            <person name="Wenemoser D."/>
            <person name="Lapan S.W."/>
            <person name="Wilkinson A.W."/>
            <person name="Bell G.W."/>
            <person name="Reddien P.W."/>
        </authorList>
    </citation>
    <scope>NUCLEOTIDE SEQUENCE</scope>
</reference>
<dbReference type="AlphaFoldDB" id="I1ZI79"/>
<dbReference type="Pfam" id="PF00622">
    <property type="entry name" value="SPRY"/>
    <property type="match status" value="1"/>
</dbReference>
<dbReference type="InterPro" id="IPR013320">
    <property type="entry name" value="ConA-like_dom_sf"/>
</dbReference>
<organism evidence="4">
    <name type="scientific">Schmidtea mediterranea</name>
    <name type="common">Freshwater planarian flatworm</name>
    <dbReference type="NCBI Taxonomy" id="79327"/>
    <lineage>
        <taxon>Eukaryota</taxon>
        <taxon>Metazoa</taxon>
        <taxon>Spiralia</taxon>
        <taxon>Lophotrochozoa</taxon>
        <taxon>Platyhelminthes</taxon>
        <taxon>Rhabditophora</taxon>
        <taxon>Seriata</taxon>
        <taxon>Tricladida</taxon>
        <taxon>Continenticola</taxon>
        <taxon>Geoplanoidea</taxon>
        <taxon>Dugesiidae</taxon>
        <taxon>Schmidtea</taxon>
    </lineage>
</organism>